<reference evidence="7" key="1">
    <citation type="submission" date="2022-01" db="EMBL/GenBank/DDBJ databases">
        <authorList>
            <person name="King R."/>
        </authorList>
    </citation>
    <scope>NUCLEOTIDE SEQUENCE</scope>
</reference>
<keyword evidence="3" id="KW-0964">Secreted</keyword>
<comment type="similarity">
    <text evidence="2 4">Belongs to the AB hydrolase superfamily. Lipase family.</text>
</comment>
<dbReference type="GO" id="GO:0016298">
    <property type="term" value="F:lipase activity"/>
    <property type="evidence" value="ECO:0007669"/>
    <property type="project" value="InterPro"/>
</dbReference>
<dbReference type="PANTHER" id="PTHR11610">
    <property type="entry name" value="LIPASE"/>
    <property type="match status" value="1"/>
</dbReference>
<feature type="domain" description="Lipase" evidence="6">
    <location>
        <begin position="30"/>
        <end position="279"/>
    </location>
</feature>
<evidence type="ECO:0000313" key="7">
    <source>
        <dbReference type="EMBL" id="CAG9857208.1"/>
    </source>
</evidence>
<evidence type="ECO:0000256" key="4">
    <source>
        <dbReference type="RuleBase" id="RU004262"/>
    </source>
</evidence>
<protein>
    <recommendedName>
        <fullName evidence="6">Lipase domain-containing protein</fullName>
    </recommendedName>
</protein>
<dbReference type="SUPFAM" id="SSF53474">
    <property type="entry name" value="alpha/beta-Hydrolases"/>
    <property type="match status" value="3"/>
</dbReference>
<dbReference type="GO" id="GO:0016042">
    <property type="term" value="P:lipid catabolic process"/>
    <property type="evidence" value="ECO:0007669"/>
    <property type="project" value="TreeGrafter"/>
</dbReference>
<dbReference type="InterPro" id="IPR013818">
    <property type="entry name" value="Lipase"/>
</dbReference>
<evidence type="ECO:0000259" key="6">
    <source>
        <dbReference type="Pfam" id="PF00151"/>
    </source>
</evidence>
<dbReference type="PANTHER" id="PTHR11610:SF173">
    <property type="entry name" value="LIPASE DOMAIN-CONTAINING PROTEIN-RELATED"/>
    <property type="match status" value="1"/>
</dbReference>
<comment type="subcellular location">
    <subcellularLocation>
        <location evidence="1">Secreted</location>
    </subcellularLocation>
</comment>
<evidence type="ECO:0000256" key="2">
    <source>
        <dbReference type="ARBA" id="ARBA00010701"/>
    </source>
</evidence>
<dbReference type="AlphaFoldDB" id="A0A9N9TF35"/>
<evidence type="ECO:0000256" key="5">
    <source>
        <dbReference type="SAM" id="SignalP"/>
    </source>
</evidence>
<name>A0A9N9TF35_PHYSR</name>
<organism evidence="7 8">
    <name type="scientific">Phyllotreta striolata</name>
    <name type="common">Striped flea beetle</name>
    <name type="synonym">Crioceris striolata</name>
    <dbReference type="NCBI Taxonomy" id="444603"/>
    <lineage>
        <taxon>Eukaryota</taxon>
        <taxon>Metazoa</taxon>
        <taxon>Ecdysozoa</taxon>
        <taxon>Arthropoda</taxon>
        <taxon>Hexapoda</taxon>
        <taxon>Insecta</taxon>
        <taxon>Pterygota</taxon>
        <taxon>Neoptera</taxon>
        <taxon>Endopterygota</taxon>
        <taxon>Coleoptera</taxon>
        <taxon>Polyphaga</taxon>
        <taxon>Cucujiformia</taxon>
        <taxon>Chrysomeloidea</taxon>
        <taxon>Chrysomelidae</taxon>
        <taxon>Galerucinae</taxon>
        <taxon>Alticini</taxon>
        <taxon>Phyllotreta</taxon>
    </lineage>
</organism>
<dbReference type="PRINTS" id="PR00821">
    <property type="entry name" value="TAGLIPASE"/>
</dbReference>
<accession>A0A9N9TF35</accession>
<evidence type="ECO:0000313" key="8">
    <source>
        <dbReference type="Proteomes" id="UP001153712"/>
    </source>
</evidence>
<dbReference type="InterPro" id="IPR000734">
    <property type="entry name" value="TAG_lipase"/>
</dbReference>
<gene>
    <name evidence="7" type="ORF">PHYEVI_LOCUS3614</name>
</gene>
<feature type="domain" description="Lipase" evidence="6">
    <location>
        <begin position="292"/>
        <end position="443"/>
    </location>
</feature>
<dbReference type="EMBL" id="OU900106">
    <property type="protein sequence ID" value="CAG9857208.1"/>
    <property type="molecule type" value="Genomic_DNA"/>
</dbReference>
<feature type="domain" description="Lipase" evidence="6">
    <location>
        <begin position="460"/>
        <end position="716"/>
    </location>
</feature>
<feature type="signal peptide" evidence="5">
    <location>
        <begin position="1"/>
        <end position="19"/>
    </location>
</feature>
<evidence type="ECO:0000256" key="1">
    <source>
        <dbReference type="ARBA" id="ARBA00004613"/>
    </source>
</evidence>
<sequence length="735" mass="81028">MASIKLLLLWGVILKMAGAGDIIDTLFPVTESDVKFFFSNQNTENILVNISDPQDVAKTGFSKEKDSFFCANALLESPLISDYCKDIRIPLLLNYDVNYFHIDWRPVSNNFFTAFSKVPEVSEIVSRSISNMVETSGLNLTKSQIVGGSLAAQLAGKTGQNLAGKFYQVIGLDPALPGFENTDYISKDSGQFVQIIHTGGGSNRIGQIKPLGHADYYANGGKKQPGCDLELTGLCSHIRVIPLYIKTLLNSTQFLATSCDSEENYNNGTCRNNNMSYVGGYMVDRNEKILVNISDPQDVAKTGFSKEKDSFFCANAFMEFPHLIDSCEDIRKPLLLKYDVNYFHIDWRSVSNNIFTALSKLPRVSEVLSRRISNMIETSGLDLSRSQIVGASLGAQLIGKLGRNLDGKFYQVIGLDPAGVGFKNNHYLSKDSGQFVQIIHTGGGRNRLGILFNLLFPITDSSIKFYFYNQNDTNSTTPIDISDPDEVSTTGFSNTKDTFFCIHGFNEKSFDPHNSCQKIKKTVLASHDINFIMIDWSGLNGSLLYTHLVDNALKIARIIAGKILDMVDTSELNLNRSQIVGASLGGQLAGAVGTALDGSFYQVIGLDPAGVLFFSFDMKYRLSQESGQFVQVIHTNGGYIGYYDPLGHADYYANGGQKQPRCGFDRLGFGGCSHTRAVDIYLDTLINGTEFLALRCDSQQDYDAGRCKDNGKSYVGGYLVDRNASGKYFFTDNMS</sequence>
<evidence type="ECO:0000256" key="3">
    <source>
        <dbReference type="ARBA" id="ARBA00022525"/>
    </source>
</evidence>
<dbReference type="Pfam" id="PF00151">
    <property type="entry name" value="Lipase"/>
    <property type="match status" value="3"/>
</dbReference>
<feature type="chain" id="PRO_5040363715" description="Lipase domain-containing protein" evidence="5">
    <location>
        <begin position="20"/>
        <end position="735"/>
    </location>
</feature>
<dbReference type="OrthoDB" id="199913at2759"/>
<dbReference type="InterPro" id="IPR029058">
    <property type="entry name" value="AB_hydrolase_fold"/>
</dbReference>
<proteinExistence type="inferred from homology"/>
<dbReference type="Proteomes" id="UP001153712">
    <property type="component" value="Chromosome 13"/>
</dbReference>
<keyword evidence="5" id="KW-0732">Signal</keyword>
<keyword evidence="8" id="KW-1185">Reference proteome</keyword>
<dbReference type="GO" id="GO:0005615">
    <property type="term" value="C:extracellular space"/>
    <property type="evidence" value="ECO:0007669"/>
    <property type="project" value="TreeGrafter"/>
</dbReference>
<dbReference type="Gene3D" id="3.40.50.1820">
    <property type="entry name" value="alpha/beta hydrolase"/>
    <property type="match status" value="3"/>
</dbReference>